<dbReference type="GO" id="GO:0016705">
    <property type="term" value="F:oxidoreductase activity, acting on paired donors, with incorporation or reduction of molecular oxygen"/>
    <property type="evidence" value="ECO:0007669"/>
    <property type="project" value="InterPro"/>
</dbReference>
<dbReference type="GO" id="GO:0005506">
    <property type="term" value="F:iron ion binding"/>
    <property type="evidence" value="ECO:0007669"/>
    <property type="project" value="InterPro"/>
</dbReference>
<dbReference type="Pfam" id="PF00067">
    <property type="entry name" value="p450"/>
    <property type="match status" value="1"/>
</dbReference>
<keyword evidence="3" id="KW-0349">Heme</keyword>
<comment type="caution">
    <text evidence="8">The sequence shown here is derived from an EMBL/GenBank/DDBJ whole genome shotgun (WGS) entry which is preliminary data.</text>
</comment>
<dbReference type="GO" id="GO:0020037">
    <property type="term" value="F:heme binding"/>
    <property type="evidence" value="ECO:0007669"/>
    <property type="project" value="InterPro"/>
</dbReference>
<dbReference type="InterPro" id="IPR036396">
    <property type="entry name" value="Cyt_P450_sf"/>
</dbReference>
<dbReference type="PANTHER" id="PTHR46206">
    <property type="entry name" value="CYTOCHROME P450"/>
    <property type="match status" value="1"/>
</dbReference>
<keyword evidence="5" id="KW-0560">Oxidoreductase</keyword>
<evidence type="ECO:0000256" key="7">
    <source>
        <dbReference type="ARBA" id="ARBA00023033"/>
    </source>
</evidence>
<evidence type="ECO:0000256" key="3">
    <source>
        <dbReference type="ARBA" id="ARBA00022617"/>
    </source>
</evidence>
<dbReference type="InterPro" id="IPR001128">
    <property type="entry name" value="Cyt_P450"/>
</dbReference>
<evidence type="ECO:0000313" key="9">
    <source>
        <dbReference type="Proteomes" id="UP000055045"/>
    </source>
</evidence>
<evidence type="ECO:0000256" key="4">
    <source>
        <dbReference type="ARBA" id="ARBA00022723"/>
    </source>
</evidence>
<sequence length="146" mass="16419">MARETMRLHSNTNRGVFRKVLVEGIKTEDGIELPKGAYVSFLGRPLQCNPETFEDSFKYDPSRFSRVREKAPRDEKGRSITSNLSFVSTSPEHLPFGHGGHSCPVSEVSNMWKTKLSQMGKNQNVYTSTVFSETSLVLDILCCITL</sequence>
<evidence type="ECO:0000256" key="5">
    <source>
        <dbReference type="ARBA" id="ARBA00023002"/>
    </source>
</evidence>
<keyword evidence="9" id="KW-1185">Reference proteome</keyword>
<evidence type="ECO:0000256" key="1">
    <source>
        <dbReference type="ARBA" id="ARBA00001971"/>
    </source>
</evidence>
<dbReference type="GO" id="GO:0043386">
    <property type="term" value="P:mycotoxin biosynthetic process"/>
    <property type="evidence" value="ECO:0007669"/>
    <property type="project" value="UniProtKB-ARBA"/>
</dbReference>
<dbReference type="STRING" id="48697.A0A101MRI5"/>
<name>A0A101MRI5_PENFR</name>
<keyword evidence="7" id="KW-0503">Monooxygenase</keyword>
<comment type="cofactor">
    <cofactor evidence="1">
        <name>heme</name>
        <dbReference type="ChEBI" id="CHEBI:30413"/>
    </cofactor>
</comment>
<dbReference type="SUPFAM" id="SSF48264">
    <property type="entry name" value="Cytochrome P450"/>
    <property type="match status" value="1"/>
</dbReference>
<organism evidence="8 9">
    <name type="scientific">Penicillium freii</name>
    <dbReference type="NCBI Taxonomy" id="48697"/>
    <lineage>
        <taxon>Eukaryota</taxon>
        <taxon>Fungi</taxon>
        <taxon>Dikarya</taxon>
        <taxon>Ascomycota</taxon>
        <taxon>Pezizomycotina</taxon>
        <taxon>Eurotiomycetes</taxon>
        <taxon>Eurotiomycetidae</taxon>
        <taxon>Eurotiales</taxon>
        <taxon>Aspergillaceae</taxon>
        <taxon>Penicillium</taxon>
    </lineage>
</organism>
<dbReference type="PANTHER" id="PTHR46206:SF1">
    <property type="entry name" value="P450, PUTATIVE (EUROFUNG)-RELATED"/>
    <property type="match status" value="1"/>
</dbReference>
<evidence type="ECO:0000313" key="8">
    <source>
        <dbReference type="EMBL" id="KUM65394.1"/>
    </source>
</evidence>
<dbReference type="EMBL" id="LLXE01000027">
    <property type="protein sequence ID" value="KUM65394.1"/>
    <property type="molecule type" value="Genomic_DNA"/>
</dbReference>
<comment type="similarity">
    <text evidence="2">Belongs to the cytochrome P450 family.</text>
</comment>
<dbReference type="AlphaFoldDB" id="A0A101MRI5"/>
<protein>
    <submittedName>
        <fullName evidence="8">Uncharacterized protein</fullName>
    </submittedName>
</protein>
<dbReference type="GO" id="GO:0004497">
    <property type="term" value="F:monooxygenase activity"/>
    <property type="evidence" value="ECO:0007669"/>
    <property type="project" value="UniProtKB-KW"/>
</dbReference>
<reference evidence="8 9" key="1">
    <citation type="submission" date="2015-10" db="EMBL/GenBank/DDBJ databases">
        <title>Genome sequencing of Penicillium freii.</title>
        <authorList>
            <person name="Nguyen H.D."/>
            <person name="Visagie C.M."/>
            <person name="Seifert K.A."/>
        </authorList>
    </citation>
    <scope>NUCLEOTIDE SEQUENCE [LARGE SCALE GENOMIC DNA]</scope>
    <source>
        <strain evidence="8 9">DAOM 242723</strain>
    </source>
</reference>
<evidence type="ECO:0000256" key="2">
    <source>
        <dbReference type="ARBA" id="ARBA00010617"/>
    </source>
</evidence>
<keyword evidence="4" id="KW-0479">Metal-binding</keyword>
<dbReference type="Proteomes" id="UP000055045">
    <property type="component" value="Unassembled WGS sequence"/>
</dbReference>
<keyword evidence="6" id="KW-0408">Iron</keyword>
<accession>A0A101MRI5</accession>
<dbReference type="Gene3D" id="1.10.630.10">
    <property type="entry name" value="Cytochrome P450"/>
    <property type="match status" value="1"/>
</dbReference>
<evidence type="ECO:0000256" key="6">
    <source>
        <dbReference type="ARBA" id="ARBA00023004"/>
    </source>
</evidence>
<proteinExistence type="inferred from homology"/>
<gene>
    <name evidence="8" type="ORF">ACN42_g1684</name>
</gene>